<dbReference type="AlphaFoldDB" id="A0A414F4J7"/>
<evidence type="ECO:0000313" key="1">
    <source>
        <dbReference type="EMBL" id="RHD41376.1"/>
    </source>
</evidence>
<organism evidence="1 2">
    <name type="scientific">Bacteroides caccae</name>
    <dbReference type="NCBI Taxonomy" id="47678"/>
    <lineage>
        <taxon>Bacteria</taxon>
        <taxon>Pseudomonadati</taxon>
        <taxon>Bacteroidota</taxon>
        <taxon>Bacteroidia</taxon>
        <taxon>Bacteroidales</taxon>
        <taxon>Bacteroidaceae</taxon>
        <taxon>Bacteroides</taxon>
    </lineage>
</organism>
<dbReference type="EMBL" id="QSJD01000061">
    <property type="protein sequence ID" value="RHD41376.1"/>
    <property type="molecule type" value="Genomic_DNA"/>
</dbReference>
<reference evidence="1 2" key="1">
    <citation type="submission" date="2018-08" db="EMBL/GenBank/DDBJ databases">
        <title>A genome reference for cultivated species of the human gut microbiota.</title>
        <authorList>
            <person name="Zou Y."/>
            <person name="Xue W."/>
            <person name="Luo G."/>
        </authorList>
    </citation>
    <scope>NUCLEOTIDE SEQUENCE [LARGE SCALE GENOMIC DNA]</scope>
    <source>
        <strain evidence="1 2">AM31-16AC</strain>
    </source>
</reference>
<sequence length="141" mass="16744">MVVNLNKIRMPTLEQRKAVFRTIFDIAIHNKRELSNNHKYCLIRWGQSFLHLSIIEMQECLSPTMSNGFANFQQLSNLDKEYQIEFRKLLYAILNYSQIPTVQEIEDFNSVLSVIENRYNLPNSYSNFENSVYNTTPLKEW</sequence>
<proteinExistence type="predicted"/>
<accession>A0A414F4J7</accession>
<name>A0A414F4J7_9BACE</name>
<protein>
    <submittedName>
        <fullName evidence="1">Uncharacterized protein</fullName>
    </submittedName>
</protein>
<evidence type="ECO:0000313" key="2">
    <source>
        <dbReference type="Proteomes" id="UP000284689"/>
    </source>
</evidence>
<gene>
    <name evidence="1" type="ORF">DW794_21620</name>
</gene>
<dbReference type="Proteomes" id="UP000284689">
    <property type="component" value="Unassembled WGS sequence"/>
</dbReference>
<comment type="caution">
    <text evidence="1">The sequence shown here is derived from an EMBL/GenBank/DDBJ whole genome shotgun (WGS) entry which is preliminary data.</text>
</comment>